<feature type="compositionally biased region" description="Basic and acidic residues" evidence="1">
    <location>
        <begin position="1"/>
        <end position="10"/>
    </location>
</feature>
<dbReference type="Proteomes" id="UP001557470">
    <property type="component" value="Unassembled WGS sequence"/>
</dbReference>
<feature type="region of interest" description="Disordered" evidence="1">
    <location>
        <begin position="1"/>
        <end position="74"/>
    </location>
</feature>
<dbReference type="AlphaFoldDB" id="A0ABD0XM13"/>
<evidence type="ECO:0000313" key="2">
    <source>
        <dbReference type="EMBL" id="KAL1021357.1"/>
    </source>
</evidence>
<name>A0ABD0XM13_UMBPY</name>
<sequence length="93" mass="9848">MGRVEGETHPGRSSTPPGTRAGEHSTGGSDSQSSLPRTEAAMADSHVEATPADSRAKAASANSHGEAGEYEKRLHVRDAEQRMLADFLERSSE</sequence>
<evidence type="ECO:0000313" key="3">
    <source>
        <dbReference type="Proteomes" id="UP001557470"/>
    </source>
</evidence>
<gene>
    <name evidence="2" type="ORF">UPYG_G00012260</name>
</gene>
<organism evidence="2 3">
    <name type="scientific">Umbra pygmaea</name>
    <name type="common">Eastern mudminnow</name>
    <dbReference type="NCBI Taxonomy" id="75934"/>
    <lineage>
        <taxon>Eukaryota</taxon>
        <taxon>Metazoa</taxon>
        <taxon>Chordata</taxon>
        <taxon>Craniata</taxon>
        <taxon>Vertebrata</taxon>
        <taxon>Euteleostomi</taxon>
        <taxon>Actinopterygii</taxon>
        <taxon>Neopterygii</taxon>
        <taxon>Teleostei</taxon>
        <taxon>Protacanthopterygii</taxon>
        <taxon>Esociformes</taxon>
        <taxon>Umbridae</taxon>
        <taxon>Umbra</taxon>
    </lineage>
</organism>
<protein>
    <submittedName>
        <fullName evidence="2">Uncharacterized protein</fullName>
    </submittedName>
</protein>
<evidence type="ECO:0000256" key="1">
    <source>
        <dbReference type="SAM" id="MobiDB-lite"/>
    </source>
</evidence>
<proteinExistence type="predicted"/>
<keyword evidence="3" id="KW-1185">Reference proteome</keyword>
<dbReference type="EMBL" id="JAGEUA010000001">
    <property type="protein sequence ID" value="KAL1021357.1"/>
    <property type="molecule type" value="Genomic_DNA"/>
</dbReference>
<accession>A0ABD0XM13</accession>
<feature type="compositionally biased region" description="Polar residues" evidence="1">
    <location>
        <begin position="26"/>
        <end position="36"/>
    </location>
</feature>
<reference evidence="2 3" key="1">
    <citation type="submission" date="2024-06" db="EMBL/GenBank/DDBJ databases">
        <authorList>
            <person name="Pan Q."/>
            <person name="Wen M."/>
            <person name="Jouanno E."/>
            <person name="Zahm M."/>
            <person name="Klopp C."/>
            <person name="Cabau C."/>
            <person name="Louis A."/>
            <person name="Berthelot C."/>
            <person name="Parey E."/>
            <person name="Roest Crollius H."/>
            <person name="Montfort J."/>
            <person name="Robinson-Rechavi M."/>
            <person name="Bouchez O."/>
            <person name="Lampietro C."/>
            <person name="Lopez Roques C."/>
            <person name="Donnadieu C."/>
            <person name="Postlethwait J."/>
            <person name="Bobe J."/>
            <person name="Verreycken H."/>
            <person name="Guiguen Y."/>
        </authorList>
    </citation>
    <scope>NUCLEOTIDE SEQUENCE [LARGE SCALE GENOMIC DNA]</scope>
    <source>
        <strain evidence="2">Up_M1</strain>
        <tissue evidence="2">Testis</tissue>
    </source>
</reference>
<comment type="caution">
    <text evidence="2">The sequence shown here is derived from an EMBL/GenBank/DDBJ whole genome shotgun (WGS) entry which is preliminary data.</text>
</comment>